<sequence length="79" mass="8288">MASIIAFLALGAVAGFVATRMLRMRTDAMTTILIGMLGALVGGTVLRLVFAVLGGLSGVIGAVIGALIVIWLWQVYLRR</sequence>
<dbReference type="AlphaFoldDB" id="A0A8G0ZVN8"/>
<keyword evidence="1" id="KW-1133">Transmembrane helix</keyword>
<feature type="transmembrane region" description="Helical" evidence="1">
    <location>
        <begin position="28"/>
        <end position="49"/>
    </location>
</feature>
<reference evidence="2" key="1">
    <citation type="submission" date="2021-02" db="EMBL/GenBank/DDBJ databases">
        <title>Rhodobacter shimadae sp. nov., an aerobic anoxygenic phototrophic bacterium isolated from a hot spring.</title>
        <authorList>
            <person name="Muramatsu S."/>
            <person name="Haruta S."/>
            <person name="Hirose S."/>
            <person name="Hanada S."/>
        </authorList>
    </citation>
    <scope>NUCLEOTIDE SEQUENCE</scope>
    <source>
        <strain evidence="2">N10</strain>
    </source>
</reference>
<organism evidence="2 3">
    <name type="scientific">Neotabrizicola shimadae</name>
    <dbReference type="NCBI Taxonomy" id="2807096"/>
    <lineage>
        <taxon>Bacteria</taxon>
        <taxon>Pseudomonadati</taxon>
        <taxon>Pseudomonadota</taxon>
        <taxon>Alphaproteobacteria</taxon>
        <taxon>Rhodobacterales</taxon>
        <taxon>Paracoccaceae</taxon>
        <taxon>Neotabrizicola</taxon>
    </lineage>
</organism>
<dbReference type="RefSeq" id="WP_220661930.1">
    <property type="nucleotide sequence ID" value="NZ_CP069370.1"/>
</dbReference>
<gene>
    <name evidence="2" type="ORF">JO391_18760</name>
</gene>
<dbReference type="EMBL" id="CP069370">
    <property type="protein sequence ID" value="QYZ69712.1"/>
    <property type="molecule type" value="Genomic_DNA"/>
</dbReference>
<dbReference type="Proteomes" id="UP000826300">
    <property type="component" value="Chromosome"/>
</dbReference>
<evidence type="ECO:0000313" key="3">
    <source>
        <dbReference type="Proteomes" id="UP000826300"/>
    </source>
</evidence>
<keyword evidence="1" id="KW-0812">Transmembrane</keyword>
<evidence type="ECO:0000256" key="1">
    <source>
        <dbReference type="SAM" id="Phobius"/>
    </source>
</evidence>
<evidence type="ECO:0000313" key="2">
    <source>
        <dbReference type="EMBL" id="QYZ69712.1"/>
    </source>
</evidence>
<keyword evidence="3" id="KW-1185">Reference proteome</keyword>
<accession>A0A8G0ZVN8</accession>
<feature type="transmembrane region" description="Helical" evidence="1">
    <location>
        <begin position="56"/>
        <end position="76"/>
    </location>
</feature>
<name>A0A8G0ZVN8_9RHOB</name>
<protein>
    <submittedName>
        <fullName evidence="2">GlsB/YeaQ/YmgE family stress response membrane protein</fullName>
    </submittedName>
</protein>
<keyword evidence="1" id="KW-0472">Membrane</keyword>
<proteinExistence type="predicted"/>
<dbReference type="KEGG" id="nsm:JO391_18760"/>